<keyword evidence="2 5" id="KW-0328">Glycosyltransferase</keyword>
<evidence type="ECO:0000313" key="8">
    <source>
        <dbReference type="Proteomes" id="UP000197138"/>
    </source>
</evidence>
<dbReference type="GO" id="GO:0080043">
    <property type="term" value="F:quercetin 3-O-glucosyltransferase activity"/>
    <property type="evidence" value="ECO:0007669"/>
    <property type="project" value="TreeGrafter"/>
</dbReference>
<dbReference type="AlphaFoldDB" id="A0A218XR85"/>
<dbReference type="GO" id="GO:0080044">
    <property type="term" value="F:quercetin 7-O-glucosyltransferase activity"/>
    <property type="evidence" value="ECO:0007669"/>
    <property type="project" value="TreeGrafter"/>
</dbReference>
<gene>
    <name evidence="7" type="ORF">CDL15_Pgr022564</name>
</gene>
<dbReference type="PANTHER" id="PTHR11926:SF1392">
    <property type="entry name" value="GLYCOSYLTRANSFERASE"/>
    <property type="match status" value="1"/>
</dbReference>
<reference evidence="8" key="1">
    <citation type="journal article" date="2017" name="Plant J.">
        <title>The pomegranate (Punica granatum L.) genome and the genomics of punicalagin biosynthesis.</title>
        <authorList>
            <person name="Qin G."/>
            <person name="Xu C."/>
            <person name="Ming R."/>
            <person name="Tang H."/>
            <person name="Guyot R."/>
            <person name="Kramer E.M."/>
            <person name="Hu Y."/>
            <person name="Yi X."/>
            <person name="Qi Y."/>
            <person name="Xu X."/>
            <person name="Gao Z."/>
            <person name="Pan H."/>
            <person name="Jian J."/>
            <person name="Tian Y."/>
            <person name="Yue Z."/>
            <person name="Xu Y."/>
        </authorList>
    </citation>
    <scope>NUCLEOTIDE SEQUENCE [LARGE SCALE GENOMIC DNA]</scope>
    <source>
        <strain evidence="8">cv. Dabenzi</strain>
    </source>
</reference>
<comment type="similarity">
    <text evidence="1 5">Belongs to the UDP-glycosyltransferase family.</text>
</comment>
<dbReference type="GO" id="GO:0102970">
    <property type="term" value="F:7-deoxyloganetic acid glucosyltransferase activity"/>
    <property type="evidence" value="ECO:0007669"/>
    <property type="project" value="UniProtKB-EC"/>
</dbReference>
<evidence type="ECO:0000313" key="7">
    <source>
        <dbReference type="EMBL" id="OWM87453.1"/>
    </source>
</evidence>
<accession>A0A218XR85</accession>
<evidence type="ECO:0000256" key="4">
    <source>
        <dbReference type="ARBA" id="ARBA00051827"/>
    </source>
</evidence>
<dbReference type="Proteomes" id="UP000197138">
    <property type="component" value="Unassembled WGS sequence"/>
</dbReference>
<evidence type="ECO:0000256" key="2">
    <source>
        <dbReference type="ARBA" id="ARBA00022676"/>
    </source>
</evidence>
<dbReference type="Pfam" id="PF00201">
    <property type="entry name" value="UDPGT"/>
    <property type="match status" value="1"/>
</dbReference>
<keyword evidence="3 5" id="KW-0808">Transferase</keyword>
<protein>
    <recommendedName>
        <fullName evidence="6">Glycosyltransferase</fullName>
        <ecNumber evidence="6">2.4.1.-</ecNumber>
    </recommendedName>
</protein>
<sequence length="522" mass="57778">MEIENSGGLSAHPIPQAEEPLLTLLSMDPQAHELPPSPPAAPPREPPHVVVFPFPAQGHVNSMLKLAELLMLCLPGDDGLRITFLNSEHNHRHILRCSDVSSRFAGRPTFCFKTISDGLPLEAPRSMDKLLGMLSYLKLKARDVLAELTAPADGQSPATCIIADGILSFVIDVGEEFGVPVVLFRTISACSLWAYFCIPRLIEAEELPIRDMDRLITSAPGMEGLLRCRDLPSLCRVTDLSDPFLQFVTIQTGQSTRARGLILNTFEALEEPVLDQIRAHCPNIYTVGPLHAHLKSQLSAAGQVPTRHSSNSLRKEDRSCLPWLDRRPVGSVLYVSFGSATVLKRDQLTEFWHGIVNSKCRFLWVLRPDSIESHVGIPKDNIDAELQTATEERGCIVEWAPQEEVLAHPAIGGFLTHSGWNSTIESITAGVPMVCWPYFADQQVNSRFVSEAWKVGLDMKDRCNRKVVETMIKDLMVGRRDELSRSAVAKANQAMEAVSEGGSSWDHMNRLTEDIRSMSGPK</sequence>
<evidence type="ECO:0000256" key="5">
    <source>
        <dbReference type="RuleBase" id="RU003718"/>
    </source>
</evidence>
<evidence type="ECO:0000256" key="3">
    <source>
        <dbReference type="ARBA" id="ARBA00022679"/>
    </source>
</evidence>
<proteinExistence type="inferred from homology"/>
<dbReference type="EMBL" id="MTKT01000813">
    <property type="protein sequence ID" value="OWM87453.1"/>
    <property type="molecule type" value="Genomic_DNA"/>
</dbReference>
<organism evidence="7 8">
    <name type="scientific">Punica granatum</name>
    <name type="common">Pomegranate</name>
    <dbReference type="NCBI Taxonomy" id="22663"/>
    <lineage>
        <taxon>Eukaryota</taxon>
        <taxon>Viridiplantae</taxon>
        <taxon>Streptophyta</taxon>
        <taxon>Embryophyta</taxon>
        <taxon>Tracheophyta</taxon>
        <taxon>Spermatophyta</taxon>
        <taxon>Magnoliopsida</taxon>
        <taxon>eudicotyledons</taxon>
        <taxon>Gunneridae</taxon>
        <taxon>Pentapetalae</taxon>
        <taxon>rosids</taxon>
        <taxon>malvids</taxon>
        <taxon>Myrtales</taxon>
        <taxon>Lythraceae</taxon>
        <taxon>Punica</taxon>
    </lineage>
</organism>
<dbReference type="FunFam" id="3.40.50.2000:FF:000065">
    <property type="entry name" value="Glycosyltransferase"/>
    <property type="match status" value="1"/>
</dbReference>
<evidence type="ECO:0000256" key="6">
    <source>
        <dbReference type="RuleBase" id="RU362057"/>
    </source>
</evidence>
<name>A0A218XR85_PUNGR</name>
<dbReference type="InterPro" id="IPR035595">
    <property type="entry name" value="UDP_glycos_trans_CS"/>
</dbReference>
<dbReference type="PANTHER" id="PTHR11926">
    <property type="entry name" value="GLUCOSYL/GLUCURONOSYL TRANSFERASES"/>
    <property type="match status" value="1"/>
</dbReference>
<dbReference type="Gene3D" id="3.40.50.2000">
    <property type="entry name" value="Glycogen Phosphorylase B"/>
    <property type="match status" value="2"/>
</dbReference>
<dbReference type="InterPro" id="IPR002213">
    <property type="entry name" value="UDP_glucos_trans"/>
</dbReference>
<dbReference type="CDD" id="cd03784">
    <property type="entry name" value="GT1_Gtf-like"/>
    <property type="match status" value="1"/>
</dbReference>
<comment type="caution">
    <text evidence="7">The sequence shown here is derived from an EMBL/GenBank/DDBJ whole genome shotgun (WGS) entry which is preliminary data.</text>
</comment>
<dbReference type="PROSITE" id="PS00375">
    <property type="entry name" value="UDPGT"/>
    <property type="match status" value="1"/>
</dbReference>
<dbReference type="SUPFAM" id="SSF53756">
    <property type="entry name" value="UDP-Glycosyltransferase/glycogen phosphorylase"/>
    <property type="match status" value="1"/>
</dbReference>
<comment type="catalytic activity">
    <reaction evidence="4">
        <text>7-deoxyloganetate + UDP-alpha-D-glucose = 7-deoxyloganate + UDP + H(+)</text>
        <dbReference type="Rhea" id="RHEA:39895"/>
        <dbReference type="ChEBI" id="CHEBI:15378"/>
        <dbReference type="ChEBI" id="CHEBI:58223"/>
        <dbReference type="ChEBI" id="CHEBI:58885"/>
        <dbReference type="ChEBI" id="CHEBI:76844"/>
        <dbReference type="ChEBI" id="CHEBI:76846"/>
        <dbReference type="EC" id="2.4.1.323"/>
    </reaction>
</comment>
<evidence type="ECO:0000256" key="1">
    <source>
        <dbReference type="ARBA" id="ARBA00009995"/>
    </source>
</evidence>
<dbReference type="EC" id="2.4.1.-" evidence="6"/>
<dbReference type="FunFam" id="3.40.50.2000:FF:000040">
    <property type="entry name" value="UDP-glycosyltransferase 76C1"/>
    <property type="match status" value="1"/>
</dbReference>